<dbReference type="InterPro" id="IPR009097">
    <property type="entry name" value="Cyclic_Pdiesterase"/>
</dbReference>
<protein>
    <recommendedName>
        <fullName evidence="2">2'-5' RNA ligase family protein</fullName>
    </recommendedName>
</protein>
<proteinExistence type="predicted"/>
<name>A0A6J4N8V4_9BACT</name>
<organism evidence="1">
    <name type="scientific">uncultured Phycisphaerae bacterium</name>
    <dbReference type="NCBI Taxonomy" id="904963"/>
    <lineage>
        <taxon>Bacteria</taxon>
        <taxon>Pseudomonadati</taxon>
        <taxon>Planctomycetota</taxon>
        <taxon>Phycisphaerae</taxon>
        <taxon>environmental samples</taxon>
    </lineage>
</organism>
<accession>A0A6J4N8V4</accession>
<dbReference type="Gene3D" id="3.90.1140.10">
    <property type="entry name" value="Cyclic phosphodiesterase"/>
    <property type="match status" value="1"/>
</dbReference>
<evidence type="ECO:0008006" key="2">
    <source>
        <dbReference type="Google" id="ProtNLM"/>
    </source>
</evidence>
<dbReference type="EMBL" id="CADCUQ010000163">
    <property type="protein sequence ID" value="CAA9380900.1"/>
    <property type="molecule type" value="Genomic_DNA"/>
</dbReference>
<dbReference type="SUPFAM" id="SSF55144">
    <property type="entry name" value="LigT-like"/>
    <property type="match status" value="1"/>
</dbReference>
<evidence type="ECO:0000313" key="1">
    <source>
        <dbReference type="EMBL" id="CAA9380900.1"/>
    </source>
</evidence>
<gene>
    <name evidence="1" type="ORF">AVDCRST_MAG64-637</name>
</gene>
<dbReference type="Pfam" id="PF13563">
    <property type="entry name" value="2_5_RNA_ligase2"/>
    <property type="match status" value="1"/>
</dbReference>
<sequence length="184" mass="20235">MSNVPAAAPLILTLGFDGATFGVVDRLRRAHFPPKRNFIPAHLTLFHHLPGERVEAVVADLHDLASRTAAFDLALAGPRFLGKGVALDVVAPPLLRVRADLATRWAAWLGPQDAQPYRRPHVTVQNKVDPAVARGLYERMRREWEPLAGRGESLRLWRYLGGPWEAVGSFPLADVASSDPALCR</sequence>
<reference evidence="1" key="1">
    <citation type="submission" date="2020-02" db="EMBL/GenBank/DDBJ databases">
        <authorList>
            <person name="Meier V. D."/>
        </authorList>
    </citation>
    <scope>NUCLEOTIDE SEQUENCE</scope>
    <source>
        <strain evidence="1">AVDCRST_MAG64</strain>
    </source>
</reference>
<dbReference type="AlphaFoldDB" id="A0A6J4N8V4"/>